<name>A0A3G5A4P4_9VIRU</name>
<sequence length="137" mass="15768">MEDLDIESAEMIKKVKFLARLAPTEELEEKAKICVLYSSNPLAESREFDCNWNSTGSPRMVMKPPSFHSAYELYTLGMFPRLRNGNSFYYQLMDLNISYELTLIASAVLQNDSDGADLLTYLEMDIENEVIDDQYLE</sequence>
<gene>
    <name evidence="1" type="ORF">Homavirus16_9</name>
</gene>
<evidence type="ECO:0000313" key="1">
    <source>
        <dbReference type="EMBL" id="AYV82210.1"/>
    </source>
</evidence>
<reference evidence="1" key="1">
    <citation type="submission" date="2018-10" db="EMBL/GenBank/DDBJ databases">
        <title>Hidden diversity of soil giant viruses.</title>
        <authorList>
            <person name="Schulz F."/>
            <person name="Alteio L."/>
            <person name="Goudeau D."/>
            <person name="Ryan E.M."/>
            <person name="Malmstrom R.R."/>
            <person name="Blanchard J."/>
            <person name="Woyke T."/>
        </authorList>
    </citation>
    <scope>NUCLEOTIDE SEQUENCE</scope>
    <source>
        <strain evidence="1">HOV1</strain>
    </source>
</reference>
<protein>
    <submittedName>
        <fullName evidence="1">Uncharacterized protein</fullName>
    </submittedName>
</protein>
<dbReference type="EMBL" id="MK072347">
    <property type="protein sequence ID" value="AYV82210.1"/>
    <property type="molecule type" value="Genomic_DNA"/>
</dbReference>
<accession>A0A3G5A4P4</accession>
<organism evidence="1">
    <name type="scientific">Homavirus sp</name>
    <dbReference type="NCBI Taxonomy" id="2487769"/>
    <lineage>
        <taxon>Viruses</taxon>
        <taxon>Varidnaviria</taxon>
        <taxon>Bamfordvirae</taxon>
        <taxon>Nucleocytoviricota</taxon>
        <taxon>Megaviricetes</taxon>
        <taxon>Imitervirales</taxon>
        <taxon>Mimiviridae</taxon>
        <taxon>Klosneuvirinae</taxon>
    </lineage>
</organism>
<proteinExistence type="predicted"/>